<evidence type="ECO:0000256" key="4">
    <source>
        <dbReference type="ARBA" id="ARBA00023163"/>
    </source>
</evidence>
<evidence type="ECO:0000256" key="2">
    <source>
        <dbReference type="ARBA" id="ARBA00023015"/>
    </source>
</evidence>
<dbReference type="Proteomes" id="UP000007058">
    <property type="component" value="Chromosome"/>
</dbReference>
<evidence type="ECO:0000259" key="6">
    <source>
        <dbReference type="PROSITE" id="PS50043"/>
    </source>
</evidence>
<keyword evidence="2" id="KW-0805">Transcription regulation</keyword>
<name>Q2W0G1_PARM1</name>
<proteinExistence type="predicted"/>
<evidence type="ECO:0000256" key="3">
    <source>
        <dbReference type="ARBA" id="ARBA00023125"/>
    </source>
</evidence>
<keyword evidence="4" id="KW-0804">Transcription</keyword>
<dbReference type="PROSITE" id="PS50110">
    <property type="entry name" value="RESPONSE_REGULATORY"/>
    <property type="match status" value="1"/>
</dbReference>
<dbReference type="KEGG" id="mag:amb3860"/>
<dbReference type="STRING" id="342108.amb3860"/>
<dbReference type="PROSITE" id="PS00622">
    <property type="entry name" value="HTH_LUXR_1"/>
    <property type="match status" value="1"/>
</dbReference>
<dbReference type="CDD" id="cd17535">
    <property type="entry name" value="REC_NarL-like"/>
    <property type="match status" value="1"/>
</dbReference>
<dbReference type="InterPro" id="IPR011006">
    <property type="entry name" value="CheY-like_superfamily"/>
</dbReference>
<keyword evidence="3" id="KW-0238">DNA-binding</keyword>
<keyword evidence="9" id="KW-1185">Reference proteome</keyword>
<dbReference type="SMART" id="SM00448">
    <property type="entry name" value="REC"/>
    <property type="match status" value="1"/>
</dbReference>
<dbReference type="PROSITE" id="PS50043">
    <property type="entry name" value="HTH_LUXR_2"/>
    <property type="match status" value="1"/>
</dbReference>
<evidence type="ECO:0000256" key="1">
    <source>
        <dbReference type="ARBA" id="ARBA00022553"/>
    </source>
</evidence>
<dbReference type="EMBL" id="AP007255">
    <property type="protein sequence ID" value="BAE52664.1"/>
    <property type="molecule type" value="Genomic_DNA"/>
</dbReference>
<organism evidence="8 9">
    <name type="scientific">Paramagnetospirillum magneticum (strain ATCC 700264 / AMB-1)</name>
    <name type="common">Magnetospirillum magneticum</name>
    <dbReference type="NCBI Taxonomy" id="342108"/>
    <lineage>
        <taxon>Bacteria</taxon>
        <taxon>Pseudomonadati</taxon>
        <taxon>Pseudomonadota</taxon>
        <taxon>Alphaproteobacteria</taxon>
        <taxon>Rhodospirillales</taxon>
        <taxon>Magnetospirillaceae</taxon>
        <taxon>Paramagnetospirillum</taxon>
    </lineage>
</organism>
<dbReference type="InterPro" id="IPR001789">
    <property type="entry name" value="Sig_transdc_resp-reg_receiver"/>
</dbReference>
<dbReference type="Gene3D" id="1.10.10.10">
    <property type="entry name" value="Winged helix-like DNA-binding domain superfamily/Winged helix DNA-binding domain"/>
    <property type="match status" value="1"/>
</dbReference>
<gene>
    <name evidence="8" type="ordered locus">amb3860</name>
</gene>
<dbReference type="PRINTS" id="PR00038">
    <property type="entry name" value="HTHLUXR"/>
</dbReference>
<dbReference type="Pfam" id="PF00196">
    <property type="entry name" value="GerE"/>
    <property type="match status" value="1"/>
</dbReference>
<dbReference type="SUPFAM" id="SSF46894">
    <property type="entry name" value="C-terminal effector domain of the bipartite response regulators"/>
    <property type="match status" value="1"/>
</dbReference>
<evidence type="ECO:0000313" key="8">
    <source>
        <dbReference type="EMBL" id="BAE52664.1"/>
    </source>
</evidence>
<sequence>MITSVVAVMSGDRGAVRTVLVDDHGIVRTAIRRALEGMAWIDVVGEADDGVAALHLIDDAKPDLIILDLSMPGLDGMDIIPLVKRRNPASRIVVLTGTQDGTTMKRAFALGVDAYTLKTGGWQDLETAIGEAMAGRRYISPSAGLVVDGGEEGGLAAGSAVAPLSGRERQVLKLLAEGYTNQKVAGILGISVKTVDRHRENIMNKLGVRTPVALAAIALREGLVV</sequence>
<evidence type="ECO:0000259" key="7">
    <source>
        <dbReference type="PROSITE" id="PS50110"/>
    </source>
</evidence>
<dbReference type="Gene3D" id="3.40.50.2300">
    <property type="match status" value="1"/>
</dbReference>
<dbReference type="GO" id="GO:0006355">
    <property type="term" value="P:regulation of DNA-templated transcription"/>
    <property type="evidence" value="ECO:0007669"/>
    <property type="project" value="InterPro"/>
</dbReference>
<feature type="domain" description="HTH luxR-type" evidence="6">
    <location>
        <begin position="157"/>
        <end position="222"/>
    </location>
</feature>
<dbReference type="RefSeq" id="WP_011386214.1">
    <property type="nucleotide sequence ID" value="NC_007626.1"/>
</dbReference>
<dbReference type="GO" id="GO:0003677">
    <property type="term" value="F:DNA binding"/>
    <property type="evidence" value="ECO:0007669"/>
    <property type="project" value="UniProtKB-KW"/>
</dbReference>
<dbReference type="SUPFAM" id="SSF52172">
    <property type="entry name" value="CheY-like"/>
    <property type="match status" value="1"/>
</dbReference>
<dbReference type="OrthoDB" id="9814495at2"/>
<evidence type="ECO:0000313" key="9">
    <source>
        <dbReference type="Proteomes" id="UP000007058"/>
    </source>
</evidence>
<reference evidence="8 9" key="1">
    <citation type="journal article" date="2005" name="DNA Res.">
        <title>Complete genome sequence of the facultative anaerobic magnetotactic bacterium Magnetospirillum sp. strain AMB-1.</title>
        <authorList>
            <person name="Matsunaga T."/>
            <person name="Okamura Y."/>
            <person name="Fukuda Y."/>
            <person name="Wahyudi A.T."/>
            <person name="Murase Y."/>
            <person name="Takeyama H."/>
        </authorList>
    </citation>
    <scope>NUCLEOTIDE SEQUENCE [LARGE SCALE GENOMIC DNA]</scope>
    <source>
        <strain evidence="9">ATCC 700264 / AMB-1</strain>
    </source>
</reference>
<evidence type="ECO:0000256" key="5">
    <source>
        <dbReference type="PROSITE-ProRule" id="PRU00169"/>
    </source>
</evidence>
<feature type="modified residue" description="4-aspartylphosphate" evidence="5">
    <location>
        <position position="68"/>
    </location>
</feature>
<dbReference type="InterPro" id="IPR000792">
    <property type="entry name" value="Tscrpt_reg_LuxR_C"/>
</dbReference>
<dbReference type="AlphaFoldDB" id="Q2W0G1"/>
<dbReference type="InterPro" id="IPR058245">
    <property type="entry name" value="NreC/VraR/RcsB-like_REC"/>
</dbReference>
<dbReference type="PANTHER" id="PTHR43214:SF41">
    <property type="entry name" value="NITRATE_NITRITE RESPONSE REGULATOR PROTEIN NARP"/>
    <property type="match status" value="1"/>
</dbReference>
<keyword evidence="1 5" id="KW-0597">Phosphoprotein</keyword>
<dbReference type="InterPro" id="IPR039420">
    <property type="entry name" value="WalR-like"/>
</dbReference>
<dbReference type="SMART" id="SM00421">
    <property type="entry name" value="HTH_LUXR"/>
    <property type="match status" value="1"/>
</dbReference>
<accession>Q2W0G1</accession>
<dbReference type="CDD" id="cd06170">
    <property type="entry name" value="LuxR_C_like"/>
    <property type="match status" value="1"/>
</dbReference>
<dbReference type="Pfam" id="PF00072">
    <property type="entry name" value="Response_reg"/>
    <property type="match status" value="1"/>
</dbReference>
<dbReference type="InterPro" id="IPR016032">
    <property type="entry name" value="Sig_transdc_resp-reg_C-effctor"/>
</dbReference>
<protein>
    <submittedName>
        <fullName evidence="8">Response regulator containing a CheY-like receiver domain and an HTH DNA-binding domain</fullName>
    </submittedName>
</protein>
<dbReference type="InterPro" id="IPR036388">
    <property type="entry name" value="WH-like_DNA-bd_sf"/>
</dbReference>
<dbReference type="PANTHER" id="PTHR43214">
    <property type="entry name" value="TWO-COMPONENT RESPONSE REGULATOR"/>
    <property type="match status" value="1"/>
</dbReference>
<dbReference type="HOGENOM" id="CLU_000445_90_1_5"/>
<dbReference type="GO" id="GO:0000160">
    <property type="term" value="P:phosphorelay signal transduction system"/>
    <property type="evidence" value="ECO:0007669"/>
    <property type="project" value="InterPro"/>
</dbReference>
<feature type="domain" description="Response regulatory" evidence="7">
    <location>
        <begin position="17"/>
        <end position="133"/>
    </location>
</feature>